<name>A0A1H8ETY2_9PROT</name>
<accession>A0A1H8ETY2</accession>
<dbReference type="AlphaFoldDB" id="A0A1H8ETY2"/>
<gene>
    <name evidence="1" type="ORF">SAMN05216404_103144</name>
</gene>
<dbReference type="EMBL" id="FOCT01000003">
    <property type="protein sequence ID" value="SEN22826.1"/>
    <property type="molecule type" value="Genomic_DNA"/>
</dbReference>
<proteinExistence type="predicted"/>
<sequence length="49" mass="5366">MREPQRKMAMGMNSAAFSLHKLIIITGNVGMEFVKMPWAELAAGVDCLA</sequence>
<dbReference type="RefSeq" id="WP_175463205.1">
    <property type="nucleotide sequence ID" value="NZ_FOCT01000003.1"/>
</dbReference>
<reference evidence="1 2" key="1">
    <citation type="submission" date="2016-10" db="EMBL/GenBank/DDBJ databases">
        <authorList>
            <person name="de Groot N.N."/>
        </authorList>
    </citation>
    <scope>NUCLEOTIDE SEQUENCE [LARGE SCALE GENOMIC DNA]</scope>
    <source>
        <strain evidence="1 2">Nl18</strain>
    </source>
</reference>
<dbReference type="Proteomes" id="UP000183898">
    <property type="component" value="Unassembled WGS sequence"/>
</dbReference>
<organism evidence="1 2">
    <name type="scientific">Nitrosospira multiformis</name>
    <dbReference type="NCBI Taxonomy" id="1231"/>
    <lineage>
        <taxon>Bacteria</taxon>
        <taxon>Pseudomonadati</taxon>
        <taxon>Pseudomonadota</taxon>
        <taxon>Betaproteobacteria</taxon>
        <taxon>Nitrosomonadales</taxon>
        <taxon>Nitrosomonadaceae</taxon>
        <taxon>Nitrosospira</taxon>
    </lineage>
</organism>
<evidence type="ECO:0000313" key="2">
    <source>
        <dbReference type="Proteomes" id="UP000183898"/>
    </source>
</evidence>
<evidence type="ECO:0000313" key="1">
    <source>
        <dbReference type="EMBL" id="SEN22826.1"/>
    </source>
</evidence>
<protein>
    <submittedName>
        <fullName evidence="1">Uncharacterized protein</fullName>
    </submittedName>
</protein>